<dbReference type="RefSeq" id="WP_015883352.1">
    <property type="nucleotide sequence ID" value="NC_012669.1"/>
</dbReference>
<dbReference type="OrthoDB" id="37081at2"/>
<keyword evidence="5" id="KW-0413">Isomerase</keyword>
<reference evidence="5 6" key="1">
    <citation type="journal article" date="2009" name="Stand. Genomic Sci.">
        <title>Complete genome sequence of Beutenbergia cavernae type strain (HKI 0122).</title>
        <authorList>
            <person name="Land M."/>
            <person name="Pukall R."/>
            <person name="Abt B."/>
            <person name="Goker M."/>
            <person name="Rohde M."/>
            <person name="Glavina Del Rio T."/>
            <person name="Tice H."/>
            <person name="Copeland A."/>
            <person name="Cheng J.F."/>
            <person name="Lucas S."/>
            <person name="Chen F."/>
            <person name="Nolan M."/>
            <person name="Bruce D."/>
            <person name="Goodwin L."/>
            <person name="Pitluck S."/>
            <person name="Ivanova N."/>
            <person name="Mavromatis K."/>
            <person name="Ovchinnikova G."/>
            <person name="Pati A."/>
            <person name="Chen A."/>
            <person name="Palaniappan K."/>
            <person name="Hauser L."/>
            <person name="Chang Y.J."/>
            <person name="Jefferies C.C."/>
            <person name="Saunders E."/>
            <person name="Brettin T."/>
            <person name="Detter J.C."/>
            <person name="Han C."/>
            <person name="Chain P."/>
            <person name="Bristow J."/>
            <person name="Eisen J.A."/>
            <person name="Markowitz V."/>
            <person name="Hugenholtz P."/>
            <person name="Kyrpides N.C."/>
            <person name="Klenk H.P."/>
            <person name="Lapidus A."/>
        </authorList>
    </citation>
    <scope>NUCLEOTIDE SEQUENCE [LARGE SCALE GENOMIC DNA]</scope>
    <source>
        <strain evidence="6">ATCC BAA-8 / DSM 12333 / NBRC 16432</strain>
    </source>
</reference>
<evidence type="ECO:0000256" key="2">
    <source>
        <dbReference type="ARBA" id="ARBA00023125"/>
    </source>
</evidence>
<dbReference type="InterPro" id="IPR046335">
    <property type="entry name" value="LacI/GalR-like_sensor"/>
</dbReference>
<evidence type="ECO:0000259" key="4">
    <source>
        <dbReference type="PROSITE" id="PS50932"/>
    </source>
</evidence>
<dbReference type="Gene3D" id="1.10.260.40">
    <property type="entry name" value="lambda repressor-like DNA-binding domains"/>
    <property type="match status" value="1"/>
</dbReference>
<dbReference type="Pfam" id="PF00356">
    <property type="entry name" value="LacI"/>
    <property type="match status" value="1"/>
</dbReference>
<dbReference type="KEGG" id="bcv:Bcav_2867"/>
<dbReference type="PANTHER" id="PTHR30146:SF109">
    <property type="entry name" value="HTH-TYPE TRANSCRIPTIONAL REGULATOR GALS"/>
    <property type="match status" value="1"/>
</dbReference>
<dbReference type="AlphaFoldDB" id="C5BYZ7"/>
<dbReference type="Gene3D" id="3.40.50.2300">
    <property type="match status" value="2"/>
</dbReference>
<dbReference type="PANTHER" id="PTHR30146">
    <property type="entry name" value="LACI-RELATED TRANSCRIPTIONAL REPRESSOR"/>
    <property type="match status" value="1"/>
</dbReference>
<dbReference type="GO" id="GO:0003700">
    <property type="term" value="F:DNA-binding transcription factor activity"/>
    <property type="evidence" value="ECO:0007669"/>
    <property type="project" value="TreeGrafter"/>
</dbReference>
<evidence type="ECO:0000256" key="3">
    <source>
        <dbReference type="ARBA" id="ARBA00023163"/>
    </source>
</evidence>
<evidence type="ECO:0000313" key="6">
    <source>
        <dbReference type="Proteomes" id="UP000007962"/>
    </source>
</evidence>
<dbReference type="SMART" id="SM00354">
    <property type="entry name" value="HTH_LACI"/>
    <property type="match status" value="1"/>
</dbReference>
<feature type="domain" description="HTH lacI-type" evidence="4">
    <location>
        <begin position="3"/>
        <end position="57"/>
    </location>
</feature>
<keyword evidence="1" id="KW-0805">Transcription regulation</keyword>
<dbReference type="GO" id="GO:0000976">
    <property type="term" value="F:transcription cis-regulatory region binding"/>
    <property type="evidence" value="ECO:0007669"/>
    <property type="project" value="TreeGrafter"/>
</dbReference>
<dbReference type="InterPro" id="IPR000843">
    <property type="entry name" value="HTH_LacI"/>
</dbReference>
<name>C5BYZ7_BEUC1</name>
<dbReference type="SUPFAM" id="SSF47413">
    <property type="entry name" value="lambda repressor-like DNA-binding domains"/>
    <property type="match status" value="1"/>
</dbReference>
<accession>C5BYZ7</accession>
<dbReference type="InterPro" id="IPR028082">
    <property type="entry name" value="Peripla_BP_I"/>
</dbReference>
<dbReference type="InterPro" id="IPR010982">
    <property type="entry name" value="Lambda_DNA-bd_dom_sf"/>
</dbReference>
<dbReference type="PROSITE" id="PS00356">
    <property type="entry name" value="HTH_LACI_1"/>
    <property type="match status" value="1"/>
</dbReference>
<dbReference type="GO" id="GO:0008784">
    <property type="term" value="F:alanine racemase activity"/>
    <property type="evidence" value="ECO:0007669"/>
    <property type="project" value="UniProtKB-EC"/>
</dbReference>
<organism evidence="5 6">
    <name type="scientific">Beutenbergia cavernae (strain ATCC BAA-8 / DSM 12333 / CCUG 43141 / JCM 11478 / NBRC 16432 / NCIMB 13614 / HKI 0122)</name>
    <dbReference type="NCBI Taxonomy" id="471853"/>
    <lineage>
        <taxon>Bacteria</taxon>
        <taxon>Bacillati</taxon>
        <taxon>Actinomycetota</taxon>
        <taxon>Actinomycetes</taxon>
        <taxon>Micrococcales</taxon>
        <taxon>Beutenbergiaceae</taxon>
        <taxon>Beutenbergia</taxon>
    </lineage>
</organism>
<dbReference type="PROSITE" id="PS50932">
    <property type="entry name" value="HTH_LACI_2"/>
    <property type="match status" value="1"/>
</dbReference>
<dbReference type="SUPFAM" id="SSF53822">
    <property type="entry name" value="Periplasmic binding protein-like I"/>
    <property type="match status" value="1"/>
</dbReference>
<dbReference type="eggNOG" id="COG1609">
    <property type="taxonomic scope" value="Bacteria"/>
</dbReference>
<dbReference type="HOGENOM" id="CLU_037628_6_1_11"/>
<dbReference type="Pfam" id="PF13377">
    <property type="entry name" value="Peripla_BP_3"/>
    <property type="match status" value="1"/>
</dbReference>
<dbReference type="CDD" id="cd01392">
    <property type="entry name" value="HTH_LacI"/>
    <property type="match status" value="1"/>
</dbReference>
<keyword evidence="6" id="KW-1185">Reference proteome</keyword>
<proteinExistence type="predicted"/>
<gene>
    <name evidence="5" type="ordered locus">Bcav_2867</name>
</gene>
<dbReference type="STRING" id="471853.Bcav_2867"/>
<dbReference type="EC" id="5.1.1.1" evidence="5"/>
<dbReference type="EMBL" id="CP001618">
    <property type="protein sequence ID" value="ACQ81112.1"/>
    <property type="molecule type" value="Genomic_DNA"/>
</dbReference>
<protein>
    <submittedName>
        <fullName evidence="5">Transcriptional regulator, LacI family</fullName>
        <ecNumber evidence="5">5.1.1.1</ecNumber>
    </submittedName>
</protein>
<dbReference type="Proteomes" id="UP000007962">
    <property type="component" value="Chromosome"/>
</dbReference>
<keyword evidence="2" id="KW-0238">DNA-binding</keyword>
<evidence type="ECO:0000313" key="5">
    <source>
        <dbReference type="EMBL" id="ACQ81112.1"/>
    </source>
</evidence>
<keyword evidence="3" id="KW-0804">Transcription</keyword>
<sequence>MPVTIADVARRAAVSPGTVSNVLNRPHIVREATRTRVEAAMAELDFVPNRQARALAGGLNRSIGLVIHDAANPFFAQVADGADDVAVAHGYGLVLTSSRASLARQEASLRMFAEQRVSGVLLAPTVDGPTTADRLRQAGIAVVIVDFPGGASECSVTVDDVTGGAVAARHLLDLGRRRIAFVGGPHRVRQHADRLTGVRRAARDARRTSGAGVSVRVLEVEEHTVEHGRRAGARLAATPGDVDAVVCGNDLLAVGVISELTGAGVRVPEDVAVVGYDDVDLAALVAVPVTSVRQPMAEIGRAAMRLLLSELSGDEHVHEHLRFEPELVVRASTTAG</sequence>
<evidence type="ECO:0000256" key="1">
    <source>
        <dbReference type="ARBA" id="ARBA00023015"/>
    </source>
</evidence>